<evidence type="ECO:0000256" key="3">
    <source>
        <dbReference type="ARBA" id="ARBA00022679"/>
    </source>
</evidence>
<dbReference type="AlphaFoldDB" id="A0A840BKD7"/>
<dbReference type="Pfam" id="PF01035">
    <property type="entry name" value="DNA_binding_1"/>
    <property type="match status" value="1"/>
</dbReference>
<dbReference type="PROSITE" id="PS00374">
    <property type="entry name" value="MGMT"/>
    <property type="match status" value="1"/>
</dbReference>
<evidence type="ECO:0000313" key="8">
    <source>
        <dbReference type="EMBL" id="MBB4012884.1"/>
    </source>
</evidence>
<dbReference type="GO" id="GO:0006281">
    <property type="term" value="P:DNA repair"/>
    <property type="evidence" value="ECO:0007669"/>
    <property type="project" value="UniProtKB-KW"/>
</dbReference>
<evidence type="ECO:0000313" key="9">
    <source>
        <dbReference type="Proteomes" id="UP000561045"/>
    </source>
</evidence>
<keyword evidence="5" id="KW-0234">DNA repair</keyword>
<organism evidence="8 9">
    <name type="scientific">Niveibacterium umoris</name>
    <dbReference type="NCBI Taxonomy" id="1193620"/>
    <lineage>
        <taxon>Bacteria</taxon>
        <taxon>Pseudomonadati</taxon>
        <taxon>Pseudomonadota</taxon>
        <taxon>Betaproteobacteria</taxon>
        <taxon>Rhodocyclales</taxon>
        <taxon>Rhodocyclaceae</taxon>
        <taxon>Niveibacterium</taxon>
    </lineage>
</organism>
<dbReference type="GO" id="GO:0003908">
    <property type="term" value="F:methylated-DNA-[protein]-cysteine S-methyltransferase activity"/>
    <property type="evidence" value="ECO:0007669"/>
    <property type="project" value="UniProtKB-EC"/>
</dbReference>
<feature type="domain" description="Methylated-DNA-[protein]-cysteine S-methyltransferase DNA binding" evidence="7">
    <location>
        <begin position="75"/>
        <end position="157"/>
    </location>
</feature>
<keyword evidence="2 8" id="KW-0489">Methyltransferase</keyword>
<dbReference type="InterPro" id="IPR001497">
    <property type="entry name" value="MethylDNA_cys_MeTrfase_AS"/>
</dbReference>
<gene>
    <name evidence="8" type="ORF">GGR36_002192</name>
</gene>
<dbReference type="PANTHER" id="PTHR10815">
    <property type="entry name" value="METHYLATED-DNA--PROTEIN-CYSTEINE METHYLTRANSFERASE"/>
    <property type="match status" value="1"/>
</dbReference>
<evidence type="ECO:0000256" key="4">
    <source>
        <dbReference type="ARBA" id="ARBA00022763"/>
    </source>
</evidence>
<evidence type="ECO:0000256" key="5">
    <source>
        <dbReference type="ARBA" id="ARBA00023204"/>
    </source>
</evidence>
<reference evidence="8 9" key="1">
    <citation type="submission" date="2020-08" db="EMBL/GenBank/DDBJ databases">
        <title>Genomic Encyclopedia of Type Strains, Phase IV (KMG-IV): sequencing the most valuable type-strain genomes for metagenomic binning, comparative biology and taxonomic classification.</title>
        <authorList>
            <person name="Goeker M."/>
        </authorList>
    </citation>
    <scope>NUCLEOTIDE SEQUENCE [LARGE SCALE GENOMIC DNA]</scope>
    <source>
        <strain evidence="8 9">DSM 106739</strain>
    </source>
</reference>
<sequence length="159" mass="16743">MDATRSFAAILEMPTCKLGVATSCARISGLVFLPPDTALSAPADAAASQFKAAFDAYLSCDSDLTGIAISIAGTAFQQRVWAAISAIPRGQIRRYGELATQLSSAARAVGQACGANPLPLIIPCHRVLGRNGIGGFANHSDGWLIETKRWLLWREGVLA</sequence>
<dbReference type="CDD" id="cd06445">
    <property type="entry name" value="ATase"/>
    <property type="match status" value="1"/>
</dbReference>
<dbReference type="SUPFAM" id="SSF46767">
    <property type="entry name" value="Methylated DNA-protein cysteine methyltransferase, C-terminal domain"/>
    <property type="match status" value="1"/>
</dbReference>
<evidence type="ECO:0000256" key="2">
    <source>
        <dbReference type="ARBA" id="ARBA00022603"/>
    </source>
</evidence>
<dbReference type="EMBL" id="JACIET010000001">
    <property type="protein sequence ID" value="MBB4012884.1"/>
    <property type="molecule type" value="Genomic_DNA"/>
</dbReference>
<proteinExistence type="predicted"/>
<dbReference type="InterPro" id="IPR014048">
    <property type="entry name" value="MethylDNA_cys_MeTrfase_DNA-bd"/>
</dbReference>
<dbReference type="InterPro" id="IPR036388">
    <property type="entry name" value="WH-like_DNA-bd_sf"/>
</dbReference>
<dbReference type="Gene3D" id="1.10.10.10">
    <property type="entry name" value="Winged helix-like DNA-binding domain superfamily/Winged helix DNA-binding domain"/>
    <property type="match status" value="1"/>
</dbReference>
<name>A0A840BKD7_9RHOO</name>
<keyword evidence="4" id="KW-0227">DNA damage</keyword>
<keyword evidence="9" id="KW-1185">Reference proteome</keyword>
<evidence type="ECO:0000256" key="6">
    <source>
        <dbReference type="ARBA" id="ARBA00049348"/>
    </source>
</evidence>
<comment type="catalytic activity">
    <reaction evidence="1">
        <text>a 4-O-methyl-thymidine in DNA + L-cysteinyl-[protein] = a thymidine in DNA + S-methyl-L-cysteinyl-[protein]</text>
        <dbReference type="Rhea" id="RHEA:53428"/>
        <dbReference type="Rhea" id="RHEA-COMP:10131"/>
        <dbReference type="Rhea" id="RHEA-COMP:10132"/>
        <dbReference type="Rhea" id="RHEA-COMP:13555"/>
        <dbReference type="Rhea" id="RHEA-COMP:13556"/>
        <dbReference type="ChEBI" id="CHEBI:29950"/>
        <dbReference type="ChEBI" id="CHEBI:82612"/>
        <dbReference type="ChEBI" id="CHEBI:137386"/>
        <dbReference type="ChEBI" id="CHEBI:137387"/>
        <dbReference type="EC" id="2.1.1.63"/>
    </reaction>
</comment>
<comment type="catalytic activity">
    <reaction evidence="6">
        <text>a 6-O-methyl-2'-deoxyguanosine in DNA + L-cysteinyl-[protein] = S-methyl-L-cysteinyl-[protein] + a 2'-deoxyguanosine in DNA</text>
        <dbReference type="Rhea" id="RHEA:24000"/>
        <dbReference type="Rhea" id="RHEA-COMP:10131"/>
        <dbReference type="Rhea" id="RHEA-COMP:10132"/>
        <dbReference type="Rhea" id="RHEA-COMP:11367"/>
        <dbReference type="Rhea" id="RHEA-COMP:11368"/>
        <dbReference type="ChEBI" id="CHEBI:29950"/>
        <dbReference type="ChEBI" id="CHEBI:82612"/>
        <dbReference type="ChEBI" id="CHEBI:85445"/>
        <dbReference type="ChEBI" id="CHEBI:85448"/>
        <dbReference type="EC" id="2.1.1.63"/>
    </reaction>
</comment>
<dbReference type="RefSeq" id="WP_183634652.1">
    <property type="nucleotide sequence ID" value="NZ_BAABLE010000011.1"/>
</dbReference>
<dbReference type="NCBIfam" id="TIGR00589">
    <property type="entry name" value="ogt"/>
    <property type="match status" value="1"/>
</dbReference>
<dbReference type="EC" id="2.1.1.63" evidence="8"/>
<comment type="caution">
    <text evidence="8">The sequence shown here is derived from an EMBL/GenBank/DDBJ whole genome shotgun (WGS) entry which is preliminary data.</text>
</comment>
<dbReference type="Proteomes" id="UP000561045">
    <property type="component" value="Unassembled WGS sequence"/>
</dbReference>
<keyword evidence="3 8" id="KW-0808">Transferase</keyword>
<evidence type="ECO:0000259" key="7">
    <source>
        <dbReference type="Pfam" id="PF01035"/>
    </source>
</evidence>
<protein>
    <submittedName>
        <fullName evidence="8">Methylated-DNA-[protein]-cysteine S-methyltransferase</fullName>
        <ecNumber evidence="8">2.1.1.63</ecNumber>
    </submittedName>
</protein>
<dbReference type="PANTHER" id="PTHR10815:SF13">
    <property type="entry name" value="METHYLATED-DNA--PROTEIN-CYSTEINE METHYLTRANSFERASE"/>
    <property type="match status" value="1"/>
</dbReference>
<evidence type="ECO:0000256" key="1">
    <source>
        <dbReference type="ARBA" id="ARBA00001286"/>
    </source>
</evidence>
<dbReference type="InterPro" id="IPR036217">
    <property type="entry name" value="MethylDNA_cys_MeTrfase_DNAb"/>
</dbReference>
<dbReference type="GO" id="GO:0032259">
    <property type="term" value="P:methylation"/>
    <property type="evidence" value="ECO:0007669"/>
    <property type="project" value="UniProtKB-KW"/>
</dbReference>
<accession>A0A840BKD7</accession>